<dbReference type="InterPro" id="IPR039298">
    <property type="entry name" value="ACOT13"/>
</dbReference>
<dbReference type="Pfam" id="PF03061">
    <property type="entry name" value="4HBT"/>
    <property type="match status" value="1"/>
</dbReference>
<dbReference type="PANTHER" id="PTHR21660">
    <property type="entry name" value="THIOESTERASE SUPERFAMILY MEMBER-RELATED"/>
    <property type="match status" value="1"/>
</dbReference>
<keyword evidence="2" id="KW-0378">Hydrolase</keyword>
<dbReference type="InterPro" id="IPR006683">
    <property type="entry name" value="Thioestr_dom"/>
</dbReference>
<dbReference type="CDD" id="cd03443">
    <property type="entry name" value="PaaI_thioesterase"/>
    <property type="match status" value="1"/>
</dbReference>
<name>A0ABY4CJ33_9BACL</name>
<evidence type="ECO:0000313" key="5">
    <source>
        <dbReference type="Proteomes" id="UP000830167"/>
    </source>
</evidence>
<dbReference type="PANTHER" id="PTHR21660:SF1">
    <property type="entry name" value="ACYL-COENZYME A THIOESTERASE 13"/>
    <property type="match status" value="1"/>
</dbReference>
<protein>
    <submittedName>
        <fullName evidence="4">PaaI family thioesterase</fullName>
    </submittedName>
</protein>
<dbReference type="EMBL" id="CP089291">
    <property type="protein sequence ID" value="UOF89446.1"/>
    <property type="molecule type" value="Genomic_DNA"/>
</dbReference>
<evidence type="ECO:0000313" key="4">
    <source>
        <dbReference type="EMBL" id="UOF89446.1"/>
    </source>
</evidence>
<comment type="similarity">
    <text evidence="1">Belongs to the thioesterase PaaI family.</text>
</comment>
<dbReference type="NCBIfam" id="TIGR00369">
    <property type="entry name" value="unchar_dom_1"/>
    <property type="match status" value="1"/>
</dbReference>
<reference evidence="4" key="1">
    <citation type="submission" date="2021-12" db="EMBL/GenBank/DDBJ databases">
        <title>Alicyclobacillaceae gen. nov., sp. nov., isolated from chalcocite enrichment system.</title>
        <authorList>
            <person name="Jiang Z."/>
        </authorList>
    </citation>
    <scope>NUCLEOTIDE SEQUENCE</scope>
    <source>
        <strain evidence="4">MYW30-H2</strain>
    </source>
</reference>
<accession>A0ABY4CJ33</accession>
<dbReference type="Gene3D" id="3.10.129.10">
    <property type="entry name" value="Hotdog Thioesterase"/>
    <property type="match status" value="1"/>
</dbReference>
<evidence type="ECO:0000256" key="2">
    <source>
        <dbReference type="ARBA" id="ARBA00022801"/>
    </source>
</evidence>
<keyword evidence="5" id="KW-1185">Reference proteome</keyword>
<feature type="domain" description="Thioesterase" evidence="3">
    <location>
        <begin position="75"/>
        <end position="148"/>
    </location>
</feature>
<dbReference type="InterPro" id="IPR029069">
    <property type="entry name" value="HotDog_dom_sf"/>
</dbReference>
<evidence type="ECO:0000259" key="3">
    <source>
        <dbReference type="Pfam" id="PF03061"/>
    </source>
</evidence>
<dbReference type="InterPro" id="IPR003736">
    <property type="entry name" value="PAAI_dom"/>
</dbReference>
<dbReference type="RefSeq" id="WP_347436134.1">
    <property type="nucleotide sequence ID" value="NZ_CP089291.1"/>
</dbReference>
<dbReference type="SUPFAM" id="SSF54637">
    <property type="entry name" value="Thioesterase/thiol ester dehydrase-isomerase"/>
    <property type="match status" value="1"/>
</dbReference>
<gene>
    <name evidence="4" type="ORF">LSG31_16330</name>
</gene>
<proteinExistence type="inferred from homology"/>
<organism evidence="4 5">
    <name type="scientific">Fodinisporobacter ferrooxydans</name>
    <dbReference type="NCBI Taxonomy" id="2901836"/>
    <lineage>
        <taxon>Bacteria</taxon>
        <taxon>Bacillati</taxon>
        <taxon>Bacillota</taxon>
        <taxon>Bacilli</taxon>
        <taxon>Bacillales</taxon>
        <taxon>Alicyclobacillaceae</taxon>
        <taxon>Fodinisporobacter</taxon>
    </lineage>
</organism>
<dbReference type="Proteomes" id="UP000830167">
    <property type="component" value="Chromosome"/>
</dbReference>
<sequence length="158" mass="17737">MAFLTREEMLQALQEFETEDLEKALQAAQASKLAREEQFYFLHYFLQEERIEDTENNQAVLTIPITDMTLNPIQMVHGGVTALLCDNAMGYASFLKAKRSGVTLNLNVQYHKPGLGKYLIAKADVIAEGSQMNGTRCEVRNETGTLVASATATFYHRK</sequence>
<evidence type="ECO:0000256" key="1">
    <source>
        <dbReference type="ARBA" id="ARBA00008324"/>
    </source>
</evidence>